<reference evidence="8 9" key="1">
    <citation type="submission" date="2016-12" db="EMBL/GenBank/DDBJ databases">
        <title>Domibacillus sp. SAOS 44 whole genome sequencing.</title>
        <authorList>
            <person name="Verma A."/>
            <person name="Krishnamurthi S."/>
        </authorList>
    </citation>
    <scope>NUCLEOTIDE SEQUENCE [LARGE SCALE GENOMIC DNA]</scope>
    <source>
        <strain evidence="8 9">SAOS 44</strain>
    </source>
</reference>
<evidence type="ECO:0000256" key="1">
    <source>
        <dbReference type="ARBA" id="ARBA00004651"/>
    </source>
</evidence>
<comment type="subcellular location">
    <subcellularLocation>
        <location evidence="1">Cell membrane</location>
        <topology evidence="1">Multi-pass membrane protein</topology>
    </subcellularLocation>
</comment>
<evidence type="ECO:0000313" key="9">
    <source>
        <dbReference type="Proteomes" id="UP000186524"/>
    </source>
</evidence>
<dbReference type="RefSeq" id="WP_073712509.1">
    <property type="nucleotide sequence ID" value="NZ_MRWQ01000014.1"/>
</dbReference>
<evidence type="ECO:0000256" key="5">
    <source>
        <dbReference type="ARBA" id="ARBA00023136"/>
    </source>
</evidence>
<dbReference type="Pfam" id="PF12823">
    <property type="entry name" value="DUF3817"/>
    <property type="match status" value="1"/>
</dbReference>
<dbReference type="STRING" id="1714354.BLL40_14110"/>
<feature type="domain" description="DUF3817" evidence="7">
    <location>
        <begin position="8"/>
        <end position="94"/>
    </location>
</feature>
<dbReference type="OrthoDB" id="1121311at2"/>
<keyword evidence="9" id="KW-1185">Reference proteome</keyword>
<dbReference type="PANTHER" id="PTHR40077">
    <property type="entry name" value="MEMBRANE PROTEIN-RELATED"/>
    <property type="match status" value="1"/>
</dbReference>
<keyword evidence="2" id="KW-1003">Cell membrane</keyword>
<evidence type="ECO:0000259" key="7">
    <source>
        <dbReference type="Pfam" id="PF12823"/>
    </source>
</evidence>
<dbReference type="InterPro" id="IPR023845">
    <property type="entry name" value="DUF3817_TM"/>
</dbReference>
<evidence type="ECO:0000256" key="2">
    <source>
        <dbReference type="ARBA" id="ARBA00022475"/>
    </source>
</evidence>
<accession>A0A1Q5P0B4</accession>
<evidence type="ECO:0000256" key="4">
    <source>
        <dbReference type="ARBA" id="ARBA00022989"/>
    </source>
</evidence>
<dbReference type="EMBL" id="MRWQ01000014">
    <property type="protein sequence ID" value="OKL35710.1"/>
    <property type="molecule type" value="Genomic_DNA"/>
</dbReference>
<keyword evidence="5 6" id="KW-0472">Membrane</keyword>
<comment type="caution">
    <text evidence="8">The sequence shown here is derived from an EMBL/GenBank/DDBJ whole genome shotgun (WGS) entry which is preliminary data.</text>
</comment>
<dbReference type="GO" id="GO:0005886">
    <property type="term" value="C:plasma membrane"/>
    <property type="evidence" value="ECO:0007669"/>
    <property type="project" value="UniProtKB-SubCell"/>
</dbReference>
<feature type="transmembrane region" description="Helical" evidence="6">
    <location>
        <begin position="12"/>
        <end position="30"/>
    </location>
</feature>
<name>A0A1Q5P0B4_9BACI</name>
<dbReference type="PANTHER" id="PTHR40077:SF1">
    <property type="entry name" value="MEMBRANE PROTEIN"/>
    <property type="match status" value="1"/>
</dbReference>
<evidence type="ECO:0000313" key="8">
    <source>
        <dbReference type="EMBL" id="OKL35710.1"/>
    </source>
</evidence>
<keyword evidence="3 6" id="KW-0812">Transmembrane</keyword>
<evidence type="ECO:0000256" key="3">
    <source>
        <dbReference type="ARBA" id="ARBA00022692"/>
    </source>
</evidence>
<keyword evidence="4 6" id="KW-1133">Transmembrane helix</keyword>
<feature type="transmembrane region" description="Helical" evidence="6">
    <location>
        <begin position="69"/>
        <end position="88"/>
    </location>
</feature>
<dbReference type="AlphaFoldDB" id="A0A1Q5P0B4"/>
<gene>
    <name evidence="8" type="ORF">BLL40_14110</name>
</gene>
<dbReference type="NCBIfam" id="TIGR03954">
    <property type="entry name" value="integ_memb_HG"/>
    <property type="match status" value="1"/>
</dbReference>
<dbReference type="Proteomes" id="UP000186524">
    <property type="component" value="Unassembled WGS sequence"/>
</dbReference>
<feature type="transmembrane region" description="Helical" evidence="6">
    <location>
        <begin position="42"/>
        <end position="63"/>
    </location>
</feature>
<protein>
    <recommendedName>
        <fullName evidence="7">DUF3817 domain-containing protein</fullName>
    </recommendedName>
</protein>
<evidence type="ECO:0000256" key="6">
    <source>
        <dbReference type="SAM" id="Phobius"/>
    </source>
</evidence>
<sequence length="100" mass="11397">MLKTTIGKLRFMGYFEGVSLLVLLFIAMPLKYGFDIPEAVRIVGSIHGALFVTYCIVIAYVTLKTRWNIIWPILSIVVAFIPFGNFILDKKLHKLEKTYG</sequence>
<proteinExistence type="predicted"/>
<organism evidence="8 9">
    <name type="scientific">Domibacillus mangrovi</name>
    <dbReference type="NCBI Taxonomy" id="1714354"/>
    <lineage>
        <taxon>Bacteria</taxon>
        <taxon>Bacillati</taxon>
        <taxon>Bacillota</taxon>
        <taxon>Bacilli</taxon>
        <taxon>Bacillales</taxon>
        <taxon>Bacillaceae</taxon>
        <taxon>Domibacillus</taxon>
    </lineage>
</organism>